<evidence type="ECO:0000313" key="2">
    <source>
        <dbReference type="WBParaSite" id="TMUE_2000008057.1"/>
    </source>
</evidence>
<accession>A0A5S6QMG9</accession>
<dbReference type="AlphaFoldDB" id="A0A5S6QMG9"/>
<name>A0A5S6QMG9_TRIMR</name>
<organism evidence="1 2">
    <name type="scientific">Trichuris muris</name>
    <name type="common">Mouse whipworm</name>
    <dbReference type="NCBI Taxonomy" id="70415"/>
    <lineage>
        <taxon>Eukaryota</taxon>
        <taxon>Metazoa</taxon>
        <taxon>Ecdysozoa</taxon>
        <taxon>Nematoda</taxon>
        <taxon>Enoplea</taxon>
        <taxon>Dorylaimia</taxon>
        <taxon>Trichinellida</taxon>
        <taxon>Trichuridae</taxon>
        <taxon>Trichuris</taxon>
    </lineage>
</organism>
<proteinExistence type="predicted"/>
<protein>
    <submittedName>
        <fullName evidence="2">Uncharacterized protein</fullName>
    </submittedName>
</protein>
<dbReference type="Proteomes" id="UP000046395">
    <property type="component" value="Unassembled WGS sequence"/>
</dbReference>
<dbReference type="WBParaSite" id="TMUE_2000008057.1">
    <property type="protein sequence ID" value="TMUE_2000008057.1"/>
    <property type="gene ID" value="WBGene00290758"/>
</dbReference>
<sequence length="92" mass="9870">MALLGANGRTSGCNRYVATGISAAGRLEAYAPTLKRPLVRSGNAEGEGIGPLQTAKRQSCLYGRSVEEAPFIEGRRRMTGQPRAVRRTLLPI</sequence>
<keyword evidence="1" id="KW-1185">Reference proteome</keyword>
<reference evidence="2" key="1">
    <citation type="submission" date="2019-12" db="UniProtKB">
        <authorList>
            <consortium name="WormBaseParasite"/>
        </authorList>
    </citation>
    <scope>IDENTIFICATION</scope>
</reference>
<evidence type="ECO:0000313" key="1">
    <source>
        <dbReference type="Proteomes" id="UP000046395"/>
    </source>
</evidence>